<gene>
    <name evidence="4" type="ORF">FYC62_13540</name>
</gene>
<dbReference type="SUPFAM" id="SSF49452">
    <property type="entry name" value="Starch-binding domain-like"/>
    <property type="match status" value="1"/>
</dbReference>
<evidence type="ECO:0000256" key="2">
    <source>
        <dbReference type="SAM" id="SignalP"/>
    </source>
</evidence>
<feature type="domain" description="SbsA Ig-like" evidence="3">
    <location>
        <begin position="38"/>
        <end position="137"/>
    </location>
</feature>
<proteinExistence type="predicted"/>
<dbReference type="InterPro" id="IPR013784">
    <property type="entry name" value="Carb-bd-like_fold"/>
</dbReference>
<name>A0A5C0VLL9_9SPHI</name>
<feature type="chain" id="PRO_5023027074" description="SbsA Ig-like domain-containing protein" evidence="2">
    <location>
        <begin position="28"/>
        <end position="542"/>
    </location>
</feature>
<dbReference type="EMBL" id="CP043329">
    <property type="protein sequence ID" value="QEK52563.1"/>
    <property type="molecule type" value="Genomic_DNA"/>
</dbReference>
<sequence>MLLNKKVVKNIHFIVLSWMILLIQACASMQTPQGGPKDEQAPKVLKETPKNLSTNFINKKILIEFDEYFKLNNEFTEIAISPAQENPPVFKIKQKSLEIELKDTLEANTTYTINFGNAITDVNESNKLLNYSYVFSTGPQIDSLQISGKVLNSDDNLPFKGATVFIFPIERDTLFGKKRPAIFTTTDSSGVFAIKNLKEATYKIYALKEESGDRIYNSPKEEIAFLGNPLTLNKDTANIVLKLFKEVPEKFRVLDKKIESDGRITLIFNKAIKKPSIRFLDNTIKNPIISYSKNADTTLIWLREITFDSLKLAVSENNKVLDTIKLTRNKKDNYTRTIKFENNLISGKIKPGTSLELSSNLPLASINKSLVQVLVDSVAQTNFSFDIIDANNRVVRVNYPWRIKKRYSLVFKENAITDIYGTKNKEISLDIELDEIENYGNLTLNVDRADTSKNYIVQLLNEKKQVLKETPLNANSLLSYNTISNGKYYVKVVEDLNKNELYDTGNVKNNIQPEKVWLYDKELIIRPNWDREEKITIPKEFP</sequence>
<evidence type="ECO:0000313" key="5">
    <source>
        <dbReference type="Proteomes" id="UP000323653"/>
    </source>
</evidence>
<evidence type="ECO:0000256" key="1">
    <source>
        <dbReference type="ARBA" id="ARBA00022729"/>
    </source>
</evidence>
<dbReference type="GO" id="GO:0030246">
    <property type="term" value="F:carbohydrate binding"/>
    <property type="evidence" value="ECO:0007669"/>
    <property type="project" value="InterPro"/>
</dbReference>
<dbReference type="InterPro" id="IPR032812">
    <property type="entry name" value="SbsA_Ig"/>
</dbReference>
<evidence type="ECO:0000259" key="3">
    <source>
        <dbReference type="Pfam" id="PF13205"/>
    </source>
</evidence>
<dbReference type="PROSITE" id="PS51257">
    <property type="entry name" value="PROKAR_LIPOPROTEIN"/>
    <property type="match status" value="1"/>
</dbReference>
<organism evidence="4 5">
    <name type="scientific">Pedobacter aquae</name>
    <dbReference type="NCBI Taxonomy" id="2605747"/>
    <lineage>
        <taxon>Bacteria</taxon>
        <taxon>Pseudomonadati</taxon>
        <taxon>Bacteroidota</taxon>
        <taxon>Sphingobacteriia</taxon>
        <taxon>Sphingobacteriales</taxon>
        <taxon>Sphingobacteriaceae</taxon>
        <taxon>Pedobacter</taxon>
    </lineage>
</organism>
<protein>
    <recommendedName>
        <fullName evidence="3">SbsA Ig-like domain-containing protein</fullName>
    </recommendedName>
</protein>
<accession>A0A5C0VLL9</accession>
<reference evidence="4 5" key="1">
    <citation type="submission" date="2019-08" db="EMBL/GenBank/DDBJ databases">
        <title>Pedobacter sp. nov., isolated from Han river, South Korea.</title>
        <authorList>
            <person name="Lee D.-H."/>
            <person name="Kim Y.-S."/>
            <person name="Hwang E.-M."/>
            <person name="Le Tran T.C."/>
            <person name="Cha C.-J."/>
        </authorList>
    </citation>
    <scope>NUCLEOTIDE SEQUENCE [LARGE SCALE GENOMIC DNA]</scope>
    <source>
        <strain evidence="4 5">CJ43</strain>
    </source>
</reference>
<feature type="signal peptide" evidence="2">
    <location>
        <begin position="1"/>
        <end position="27"/>
    </location>
</feature>
<dbReference type="Proteomes" id="UP000323653">
    <property type="component" value="Chromosome"/>
</dbReference>
<dbReference type="AlphaFoldDB" id="A0A5C0VLL9"/>
<dbReference type="Pfam" id="PF13205">
    <property type="entry name" value="Big_5"/>
    <property type="match status" value="1"/>
</dbReference>
<dbReference type="KEGG" id="pej:FYC62_13540"/>
<keyword evidence="5" id="KW-1185">Reference proteome</keyword>
<keyword evidence="1 2" id="KW-0732">Signal</keyword>
<evidence type="ECO:0000313" key="4">
    <source>
        <dbReference type="EMBL" id="QEK52563.1"/>
    </source>
</evidence>